<proteinExistence type="predicted"/>
<organism evidence="1 2">
    <name type="scientific">Pluteus cervinus</name>
    <dbReference type="NCBI Taxonomy" id="181527"/>
    <lineage>
        <taxon>Eukaryota</taxon>
        <taxon>Fungi</taxon>
        <taxon>Dikarya</taxon>
        <taxon>Basidiomycota</taxon>
        <taxon>Agaricomycotina</taxon>
        <taxon>Agaricomycetes</taxon>
        <taxon>Agaricomycetidae</taxon>
        <taxon>Agaricales</taxon>
        <taxon>Pluteineae</taxon>
        <taxon>Pluteaceae</taxon>
        <taxon>Pluteus</taxon>
    </lineage>
</organism>
<name>A0ACD3AL07_9AGAR</name>
<dbReference type="Proteomes" id="UP000308600">
    <property type="component" value="Unassembled WGS sequence"/>
</dbReference>
<evidence type="ECO:0000313" key="2">
    <source>
        <dbReference type="Proteomes" id="UP000308600"/>
    </source>
</evidence>
<accession>A0ACD3AL07</accession>
<keyword evidence="2" id="KW-1185">Reference proteome</keyword>
<protein>
    <submittedName>
        <fullName evidence="1">Uncharacterized protein</fullName>
    </submittedName>
</protein>
<evidence type="ECO:0000313" key="1">
    <source>
        <dbReference type="EMBL" id="TFK66170.1"/>
    </source>
</evidence>
<sequence>MCMLLRIDFTASNKLELRMQASSTHTQLAHSLINTLSQNEEYNLYSYHRAQIRLSCVLQGMLDHVYDCGGDEGLSYVSSSITNCSTQSRDSDDANDGSRSIGNTETLEKLKELALLWLWRFLFMLKISPESLHAPYSYYDDSWEARRPKGPKELEIAKRERNQCKITQAEAIWMPLGICRILSWPLEFHLDSEAREASVKTFDIIRKFSALPCNTLDELAKLVESPSNGFLIRVTLRILFYQHNWCLKKVTDPNRYNILVFQNPGPNDVDDDDSEDEDEDGNPLRTYPDPGTTLSWEEGASESPLPDPKLLSVHCAVTQILQGSGVGKFFREVMDNFNASIGNEPENPFRSWEDLDKHVQLDWLKYEWWCVRDE</sequence>
<gene>
    <name evidence="1" type="ORF">BDN72DRAFT_161349</name>
</gene>
<dbReference type="EMBL" id="ML208414">
    <property type="protein sequence ID" value="TFK66170.1"/>
    <property type="molecule type" value="Genomic_DNA"/>
</dbReference>
<reference evidence="1 2" key="1">
    <citation type="journal article" date="2019" name="Nat. Ecol. Evol.">
        <title>Megaphylogeny resolves global patterns of mushroom evolution.</title>
        <authorList>
            <person name="Varga T."/>
            <person name="Krizsan K."/>
            <person name="Foldi C."/>
            <person name="Dima B."/>
            <person name="Sanchez-Garcia M."/>
            <person name="Sanchez-Ramirez S."/>
            <person name="Szollosi G.J."/>
            <person name="Szarkandi J.G."/>
            <person name="Papp V."/>
            <person name="Albert L."/>
            <person name="Andreopoulos W."/>
            <person name="Angelini C."/>
            <person name="Antonin V."/>
            <person name="Barry K.W."/>
            <person name="Bougher N.L."/>
            <person name="Buchanan P."/>
            <person name="Buyck B."/>
            <person name="Bense V."/>
            <person name="Catcheside P."/>
            <person name="Chovatia M."/>
            <person name="Cooper J."/>
            <person name="Damon W."/>
            <person name="Desjardin D."/>
            <person name="Finy P."/>
            <person name="Geml J."/>
            <person name="Haridas S."/>
            <person name="Hughes K."/>
            <person name="Justo A."/>
            <person name="Karasinski D."/>
            <person name="Kautmanova I."/>
            <person name="Kiss B."/>
            <person name="Kocsube S."/>
            <person name="Kotiranta H."/>
            <person name="LaButti K.M."/>
            <person name="Lechner B.E."/>
            <person name="Liimatainen K."/>
            <person name="Lipzen A."/>
            <person name="Lukacs Z."/>
            <person name="Mihaltcheva S."/>
            <person name="Morgado L.N."/>
            <person name="Niskanen T."/>
            <person name="Noordeloos M.E."/>
            <person name="Ohm R.A."/>
            <person name="Ortiz-Santana B."/>
            <person name="Ovrebo C."/>
            <person name="Racz N."/>
            <person name="Riley R."/>
            <person name="Savchenko A."/>
            <person name="Shiryaev A."/>
            <person name="Soop K."/>
            <person name="Spirin V."/>
            <person name="Szebenyi C."/>
            <person name="Tomsovsky M."/>
            <person name="Tulloss R.E."/>
            <person name="Uehling J."/>
            <person name="Grigoriev I.V."/>
            <person name="Vagvolgyi C."/>
            <person name="Papp T."/>
            <person name="Martin F.M."/>
            <person name="Miettinen O."/>
            <person name="Hibbett D.S."/>
            <person name="Nagy L.G."/>
        </authorList>
    </citation>
    <scope>NUCLEOTIDE SEQUENCE [LARGE SCALE GENOMIC DNA]</scope>
    <source>
        <strain evidence="1 2">NL-1719</strain>
    </source>
</reference>